<reference evidence="2" key="2">
    <citation type="submission" date="2024-05" db="EMBL/GenBank/DDBJ databases">
        <title>Rhodohalobacter halophilus gen. nov., sp. nov., a moderately halophilic member of the family Balneolaceae.</title>
        <authorList>
            <person name="Xia J."/>
        </authorList>
    </citation>
    <scope>NUCLEOTIDE SEQUENCE</scope>
    <source>
        <strain evidence="2">WB101</strain>
    </source>
</reference>
<evidence type="ECO:0000313" key="3">
    <source>
        <dbReference type="Proteomes" id="UP001165366"/>
    </source>
</evidence>
<dbReference type="EMBL" id="JAKLWS010000014">
    <property type="protein sequence ID" value="MCG2589275.1"/>
    <property type="molecule type" value="Genomic_DNA"/>
</dbReference>
<dbReference type="Gene3D" id="1.20.1290.10">
    <property type="entry name" value="AhpD-like"/>
    <property type="match status" value="1"/>
</dbReference>
<reference evidence="2" key="1">
    <citation type="submission" date="2022-01" db="EMBL/GenBank/DDBJ databases">
        <authorList>
            <person name="Wang Y."/>
        </authorList>
    </citation>
    <scope>NUCLEOTIDE SEQUENCE</scope>
    <source>
        <strain evidence="2">WB101</strain>
    </source>
</reference>
<dbReference type="SUPFAM" id="SSF69118">
    <property type="entry name" value="AhpD-like"/>
    <property type="match status" value="1"/>
</dbReference>
<name>A0ABS9KEM7_9BACT</name>
<sequence length="185" mass="20589">MNFTIYNTDNAPEKSKPLLNAAKESFGFVPNLLGEFAEAPAVLEGYLKLNEIVGKTSFTAQEQQLAILTVSIENECHYCSAIHSTILKNQLNVDEQIVNAVRNGEPVQHEKYSALVNYVRSVVRKRGFVDDSEIKSFTDAGYTKQNVLEVNLITALKTISNYTNHIADTPLDEAFEAEKVEFATV</sequence>
<dbReference type="RefSeq" id="WP_237854638.1">
    <property type="nucleotide sequence ID" value="NZ_JAKLWS010000014.1"/>
</dbReference>
<comment type="caution">
    <text evidence="2">The sequence shown here is derived from an EMBL/GenBank/DDBJ whole genome shotgun (WGS) entry which is preliminary data.</text>
</comment>
<dbReference type="InterPro" id="IPR003779">
    <property type="entry name" value="CMD-like"/>
</dbReference>
<protein>
    <submittedName>
        <fullName evidence="2">Carboxymuconolactone decarboxylase family protein</fullName>
    </submittedName>
</protein>
<dbReference type="Proteomes" id="UP001165366">
    <property type="component" value="Unassembled WGS sequence"/>
</dbReference>
<keyword evidence="3" id="KW-1185">Reference proteome</keyword>
<dbReference type="InterPro" id="IPR029032">
    <property type="entry name" value="AhpD-like"/>
</dbReference>
<evidence type="ECO:0000313" key="2">
    <source>
        <dbReference type="EMBL" id="MCG2589275.1"/>
    </source>
</evidence>
<dbReference type="PANTHER" id="PTHR35446">
    <property type="entry name" value="SI:CH211-175M2.5"/>
    <property type="match status" value="1"/>
</dbReference>
<organism evidence="2 3">
    <name type="scientific">Rhodohalobacter sulfatireducens</name>
    <dbReference type="NCBI Taxonomy" id="2911366"/>
    <lineage>
        <taxon>Bacteria</taxon>
        <taxon>Pseudomonadati</taxon>
        <taxon>Balneolota</taxon>
        <taxon>Balneolia</taxon>
        <taxon>Balneolales</taxon>
        <taxon>Balneolaceae</taxon>
        <taxon>Rhodohalobacter</taxon>
    </lineage>
</organism>
<evidence type="ECO:0000259" key="1">
    <source>
        <dbReference type="Pfam" id="PF02627"/>
    </source>
</evidence>
<accession>A0ABS9KEM7</accession>
<feature type="domain" description="Carboxymuconolactone decarboxylase-like" evidence="1">
    <location>
        <begin position="40"/>
        <end position="107"/>
    </location>
</feature>
<proteinExistence type="predicted"/>
<dbReference type="Pfam" id="PF02627">
    <property type="entry name" value="CMD"/>
    <property type="match status" value="1"/>
</dbReference>
<gene>
    <name evidence="2" type="ORF">L6773_11915</name>
</gene>
<dbReference type="PANTHER" id="PTHR35446:SF3">
    <property type="entry name" value="CMD DOMAIN-CONTAINING PROTEIN"/>
    <property type="match status" value="1"/>
</dbReference>